<evidence type="ECO:0000313" key="2">
    <source>
        <dbReference type="EMBL" id="EMR66560.1"/>
    </source>
</evidence>
<reference evidence="3" key="1">
    <citation type="journal article" date="2013" name="Genome Announc.">
        <title>Draft genome sequence of the grapevine dieback fungus Eutypa lata UCR-EL1.</title>
        <authorList>
            <person name="Blanco-Ulate B."/>
            <person name="Rolshausen P.E."/>
            <person name="Cantu D."/>
        </authorList>
    </citation>
    <scope>NUCLEOTIDE SEQUENCE [LARGE SCALE GENOMIC DNA]</scope>
    <source>
        <strain evidence="3">UCR-EL1</strain>
    </source>
</reference>
<dbReference type="EMBL" id="KB706624">
    <property type="protein sequence ID" value="EMR66560.1"/>
    <property type="molecule type" value="Genomic_DNA"/>
</dbReference>
<dbReference type="OrthoDB" id="4356690at2759"/>
<evidence type="ECO:0000256" key="1">
    <source>
        <dbReference type="SAM" id="SignalP"/>
    </source>
</evidence>
<keyword evidence="1" id="KW-0732">Signal</keyword>
<feature type="chain" id="PRO_5004085635" evidence="1">
    <location>
        <begin position="21"/>
        <end position="153"/>
    </location>
</feature>
<proteinExistence type="predicted"/>
<dbReference type="HOGENOM" id="CLU_1713241_0_0_1"/>
<sequence>MMYIPTTIALLLPLASAAAAASFAPNFEEHFSTEAAVKRAPTFDLSAFDYHGGKLPRVYDIAGGRAAYSARRSFEHFGDILSGRANASDTMSRSMKRGLELEARDNQLHMSTVNQAGSGDDWNVAADESCKSGSNAPYVNVYVYHAGDVYVTF</sequence>
<dbReference type="OMA" id="FEEHFST"/>
<keyword evidence="3" id="KW-1185">Reference proteome</keyword>
<accession>M7TIK3</accession>
<gene>
    <name evidence="2" type="ORF">UCREL1_6464</name>
</gene>
<dbReference type="Proteomes" id="UP000012174">
    <property type="component" value="Unassembled WGS sequence"/>
</dbReference>
<name>M7TIK3_EUTLA</name>
<protein>
    <submittedName>
        <fullName evidence="2">Uncharacterized protein</fullName>
    </submittedName>
</protein>
<evidence type="ECO:0000313" key="3">
    <source>
        <dbReference type="Proteomes" id="UP000012174"/>
    </source>
</evidence>
<organism evidence="2 3">
    <name type="scientific">Eutypa lata (strain UCR-EL1)</name>
    <name type="common">Grapevine dieback disease fungus</name>
    <name type="synonym">Eutypa armeniacae</name>
    <dbReference type="NCBI Taxonomy" id="1287681"/>
    <lineage>
        <taxon>Eukaryota</taxon>
        <taxon>Fungi</taxon>
        <taxon>Dikarya</taxon>
        <taxon>Ascomycota</taxon>
        <taxon>Pezizomycotina</taxon>
        <taxon>Sordariomycetes</taxon>
        <taxon>Xylariomycetidae</taxon>
        <taxon>Xylariales</taxon>
        <taxon>Diatrypaceae</taxon>
        <taxon>Eutypa</taxon>
    </lineage>
</organism>
<dbReference type="AlphaFoldDB" id="M7TIK3"/>
<feature type="signal peptide" evidence="1">
    <location>
        <begin position="1"/>
        <end position="20"/>
    </location>
</feature>
<dbReference type="KEGG" id="ela:UCREL1_6464"/>